<dbReference type="PROSITE" id="PS51677">
    <property type="entry name" value="NODB"/>
    <property type="match status" value="1"/>
</dbReference>
<dbReference type="Proteomes" id="UP001139157">
    <property type="component" value="Unassembled WGS sequence"/>
</dbReference>
<dbReference type="GO" id="GO:0016810">
    <property type="term" value="F:hydrolase activity, acting on carbon-nitrogen (but not peptide) bonds"/>
    <property type="evidence" value="ECO:0007669"/>
    <property type="project" value="InterPro"/>
</dbReference>
<dbReference type="InterPro" id="IPR050248">
    <property type="entry name" value="Polysacc_deacetylase_ArnD"/>
</dbReference>
<evidence type="ECO:0000313" key="2">
    <source>
        <dbReference type="EMBL" id="MCM6772162.1"/>
    </source>
</evidence>
<feature type="domain" description="NodB homology" evidence="1">
    <location>
        <begin position="47"/>
        <end position="224"/>
    </location>
</feature>
<reference evidence="2" key="1">
    <citation type="submission" date="2022-06" db="EMBL/GenBank/DDBJ databases">
        <title>Novel species in genus nocardia.</title>
        <authorList>
            <person name="Li F."/>
        </authorList>
    </citation>
    <scope>NUCLEOTIDE SEQUENCE</scope>
    <source>
        <strain evidence="2">CDC141</strain>
    </source>
</reference>
<dbReference type="EMBL" id="JAMRXG010000001">
    <property type="protein sequence ID" value="MCM6772162.1"/>
    <property type="molecule type" value="Genomic_DNA"/>
</dbReference>
<protein>
    <submittedName>
        <fullName evidence="2">Polysaccharide deacetylase family protein</fullName>
    </submittedName>
</protein>
<accession>A0A9X2ITU8</accession>
<gene>
    <name evidence="2" type="ORF">NDR86_01585</name>
</gene>
<dbReference type="PANTHER" id="PTHR10587">
    <property type="entry name" value="GLYCOSYL TRANSFERASE-RELATED"/>
    <property type="match status" value="1"/>
</dbReference>
<dbReference type="InterPro" id="IPR002509">
    <property type="entry name" value="NODB_dom"/>
</dbReference>
<sequence>MKRRVALAGAGTLVVLMIVCAGLYMLVNSRGFQLAGRLVSRVDMDEKLVALTIDDGPTERTPQILAALAAQQVPATFYLVGRELDTQPQYGAAIAGAGHELGNHGYTHRRMVLVSTATVREEVERTDAAIARTGYTGPVTFRPPYGKKLYALPSYLSEHGRITVMWDVEPDARGGASADRIVADTLADVRPGSIILLHAMYQSESLAAIPRIVSELRGRGYQFVTVSHLMQH</sequence>
<dbReference type="GO" id="GO:0005975">
    <property type="term" value="P:carbohydrate metabolic process"/>
    <property type="evidence" value="ECO:0007669"/>
    <property type="project" value="InterPro"/>
</dbReference>
<dbReference type="RefSeq" id="WP_251909032.1">
    <property type="nucleotide sequence ID" value="NZ_JAMRXG010000001.1"/>
</dbReference>
<dbReference type="InterPro" id="IPR011330">
    <property type="entry name" value="Glyco_hydro/deAcase_b/a-brl"/>
</dbReference>
<organism evidence="2 3">
    <name type="scientific">Nocardia pulmonis</name>
    <dbReference type="NCBI Taxonomy" id="2951408"/>
    <lineage>
        <taxon>Bacteria</taxon>
        <taxon>Bacillati</taxon>
        <taxon>Actinomycetota</taxon>
        <taxon>Actinomycetes</taxon>
        <taxon>Mycobacteriales</taxon>
        <taxon>Nocardiaceae</taxon>
        <taxon>Nocardia</taxon>
    </lineage>
</organism>
<dbReference type="SUPFAM" id="SSF88713">
    <property type="entry name" value="Glycoside hydrolase/deacetylase"/>
    <property type="match status" value="1"/>
</dbReference>
<keyword evidence="3" id="KW-1185">Reference proteome</keyword>
<dbReference type="Gene3D" id="3.20.20.370">
    <property type="entry name" value="Glycoside hydrolase/deacetylase"/>
    <property type="match status" value="1"/>
</dbReference>
<dbReference type="Pfam" id="PF01522">
    <property type="entry name" value="Polysacc_deac_1"/>
    <property type="match status" value="1"/>
</dbReference>
<comment type="caution">
    <text evidence="2">The sequence shown here is derived from an EMBL/GenBank/DDBJ whole genome shotgun (WGS) entry which is preliminary data.</text>
</comment>
<dbReference type="PANTHER" id="PTHR10587:SF125">
    <property type="entry name" value="POLYSACCHARIDE DEACETYLASE YHEN-RELATED"/>
    <property type="match status" value="1"/>
</dbReference>
<evidence type="ECO:0000313" key="3">
    <source>
        <dbReference type="Proteomes" id="UP001139157"/>
    </source>
</evidence>
<name>A0A9X2ITU8_9NOCA</name>
<dbReference type="AlphaFoldDB" id="A0A9X2ITU8"/>
<proteinExistence type="predicted"/>
<evidence type="ECO:0000259" key="1">
    <source>
        <dbReference type="PROSITE" id="PS51677"/>
    </source>
</evidence>